<keyword evidence="2" id="KW-1185">Reference proteome</keyword>
<reference evidence="1 2" key="1">
    <citation type="submission" date="2017-07" db="EMBL/GenBank/DDBJ databases">
        <authorList>
            <person name="Sun Z.S."/>
            <person name="Albrecht U."/>
            <person name="Echele G."/>
            <person name="Lee C.C."/>
        </authorList>
    </citation>
    <scope>NUCLEOTIDE SEQUENCE [LARGE SCALE GENOMIC DNA]</scope>
    <source>
        <strain evidence="1 2">CGMCC 1.12672</strain>
    </source>
</reference>
<evidence type="ECO:0000313" key="1">
    <source>
        <dbReference type="EMBL" id="SOB86965.1"/>
    </source>
</evidence>
<dbReference type="Proteomes" id="UP000219494">
    <property type="component" value="Unassembled WGS sequence"/>
</dbReference>
<dbReference type="AlphaFoldDB" id="A0A285QYB4"/>
<gene>
    <name evidence="1" type="ORF">SAMN06297144_2084</name>
</gene>
<name>A0A285QYB4_9SPHN</name>
<dbReference type="RefSeq" id="WP_097063916.1">
    <property type="nucleotide sequence ID" value="NZ_OBMI01000002.1"/>
</dbReference>
<organism evidence="1 2">
    <name type="scientific">Sphingomonas guangdongensis</name>
    <dbReference type="NCBI Taxonomy" id="1141890"/>
    <lineage>
        <taxon>Bacteria</taxon>
        <taxon>Pseudomonadati</taxon>
        <taxon>Pseudomonadota</taxon>
        <taxon>Alphaproteobacteria</taxon>
        <taxon>Sphingomonadales</taxon>
        <taxon>Sphingomonadaceae</taxon>
        <taxon>Sphingomonas</taxon>
    </lineage>
</organism>
<evidence type="ECO:0000313" key="2">
    <source>
        <dbReference type="Proteomes" id="UP000219494"/>
    </source>
</evidence>
<dbReference type="EMBL" id="OBMI01000002">
    <property type="protein sequence ID" value="SOB86965.1"/>
    <property type="molecule type" value="Genomic_DNA"/>
</dbReference>
<sequence>MKRAYLLPLLLSLPGCAQDDDDLRQEAARACAFSPSRFTLWEVRRDRTTGQPVAIAYSGVDRDCMTRWLYRKKLAEVQY</sequence>
<proteinExistence type="predicted"/>
<accession>A0A285QYB4</accession>
<protein>
    <submittedName>
        <fullName evidence="1">Uncharacterized protein</fullName>
    </submittedName>
</protein>